<dbReference type="Proteomes" id="UP001151760">
    <property type="component" value="Unassembled WGS sequence"/>
</dbReference>
<evidence type="ECO:0000256" key="3">
    <source>
        <dbReference type="ARBA" id="ARBA00022801"/>
    </source>
</evidence>
<evidence type="ECO:0000256" key="2">
    <source>
        <dbReference type="ARBA" id="ARBA00022670"/>
    </source>
</evidence>
<evidence type="ECO:0000259" key="5">
    <source>
        <dbReference type="PROSITE" id="PS50600"/>
    </source>
</evidence>
<feature type="coiled-coil region" evidence="4">
    <location>
        <begin position="629"/>
        <end position="656"/>
    </location>
</feature>
<gene>
    <name evidence="6" type="ORF">Tco_0858447</name>
</gene>
<protein>
    <submittedName>
        <fullName evidence="6">Phospholipase-like protein</fullName>
    </submittedName>
</protein>
<proteinExistence type="inferred from homology"/>
<reference evidence="6" key="2">
    <citation type="submission" date="2022-01" db="EMBL/GenBank/DDBJ databases">
        <authorList>
            <person name="Yamashiro T."/>
            <person name="Shiraishi A."/>
            <person name="Satake H."/>
            <person name="Nakayama K."/>
        </authorList>
    </citation>
    <scope>NUCLEOTIDE SEQUENCE</scope>
</reference>
<reference evidence="6" key="1">
    <citation type="journal article" date="2022" name="Int. J. Mol. Sci.">
        <title>Draft Genome of Tanacetum Coccineum: Genomic Comparison of Closely Related Tanacetum-Family Plants.</title>
        <authorList>
            <person name="Yamashiro T."/>
            <person name="Shiraishi A."/>
            <person name="Nakayama K."/>
            <person name="Satake H."/>
        </authorList>
    </citation>
    <scope>NUCLEOTIDE SEQUENCE</scope>
</reference>
<keyword evidence="2" id="KW-0645">Protease</keyword>
<comment type="similarity">
    <text evidence="1">Belongs to the peptidase C48 family.</text>
</comment>
<accession>A0ABQ5B9A7</accession>
<keyword evidence="7" id="KW-1185">Reference proteome</keyword>
<dbReference type="InterPro" id="IPR003653">
    <property type="entry name" value="Peptidase_C48_C"/>
</dbReference>
<dbReference type="Gene3D" id="3.40.395.10">
    <property type="entry name" value="Adenoviral Proteinase, Chain A"/>
    <property type="match status" value="1"/>
</dbReference>
<comment type="caution">
    <text evidence="6">The sequence shown here is derived from an EMBL/GenBank/DDBJ whole genome shotgun (WGS) entry which is preliminary data.</text>
</comment>
<dbReference type="InterPro" id="IPR038765">
    <property type="entry name" value="Papain-like_cys_pep_sf"/>
</dbReference>
<sequence>MMHLNQHFANSSGEELRLSKLKCFHNWIQLRLQLEREYSFLGLMQRLVFKLSEHSFKEISLLQMRYGMAVKRIFWHLFAEESYIPQLQFDISRTLNFVRAFLLAQRIPSIFHSAHLTEDEEGSCCKRQMLKKKAVSKRSSCYSMQNVSGTDPEPCKKTRCIKLWKVTCVYCWTNPGHHEVSSTKPSSLLRVEGLEQECLKSKRGLITLADVLLFIKSQVPTVVDKISRSPSRIKDLKRVQRRLSRNQKGYKVGRKQDSTLITYRVNRQVALEEFVKDQKVTKHDSDDEEDVMKLKAIPSQDHFTRVGPVPQFMAPDHSSSGPVLHEMTSDQIRSDLTPNRQETSDKRLFVPTARVDRFVTTRVEISLLVLFLTEYYKQNTRFNLEENNNNQATRAMADSAWIEAMQDELHSSTGHKRLDPQSPKDLSGEIHVRPFDYRSKIGSLMYLTSSIPDLVQTVCYCARYQARPTQKHLKSLILPDAYDTRKCTSGGIQFLVINLKAGCKRKQTALTIVFSKGQSFLYLVTKDCYKDGKVRSKCENKGIVPTEMELVLEYTQQGASHEVSNLLKMEMEIEIPSSSNVKLITECSDTTYTCYEVMKDLIKVSKLPQTLISYSSSQDDPPVDVYRRLEKHDREMQEMKRQQAEMEDKMKKLMEGMHVGTMHQEIKDPSLLVNTMGSQQGGPTMFMTSAIPSFFEGFAPWSSPYQTTFDVGGVLPNAMNRERRVVRLSMYCQSPYINLSDTTVAPKKRPDKTKNKARNGKAPAFDIGNVYMLIHAGGDHWVTSVINLTCSRFYVLDSLASEGRKASIYAHIRQWTRILNGILEEQGHFERTGRQPYNFQYFYNQGFHFQTPQQANLLDCGVVTCFIIYKLSVGQEPIVVGGETQCFFNNLERKWFISSIVVVVRILPTVDMIS</sequence>
<dbReference type="PROSITE" id="PS50600">
    <property type="entry name" value="ULP_PROTEASE"/>
    <property type="match status" value="1"/>
</dbReference>
<feature type="domain" description="Ubiquitin-like protease family profile" evidence="5">
    <location>
        <begin position="662"/>
        <end position="871"/>
    </location>
</feature>
<dbReference type="SUPFAM" id="SSF54001">
    <property type="entry name" value="Cysteine proteinases"/>
    <property type="match status" value="1"/>
</dbReference>
<evidence type="ECO:0000256" key="1">
    <source>
        <dbReference type="ARBA" id="ARBA00005234"/>
    </source>
</evidence>
<dbReference type="Pfam" id="PF02902">
    <property type="entry name" value="Peptidase_C48"/>
    <property type="match status" value="1"/>
</dbReference>
<keyword evidence="4" id="KW-0175">Coiled coil</keyword>
<keyword evidence="3" id="KW-0378">Hydrolase</keyword>
<evidence type="ECO:0000256" key="4">
    <source>
        <dbReference type="SAM" id="Coils"/>
    </source>
</evidence>
<organism evidence="6 7">
    <name type="scientific">Tanacetum coccineum</name>
    <dbReference type="NCBI Taxonomy" id="301880"/>
    <lineage>
        <taxon>Eukaryota</taxon>
        <taxon>Viridiplantae</taxon>
        <taxon>Streptophyta</taxon>
        <taxon>Embryophyta</taxon>
        <taxon>Tracheophyta</taxon>
        <taxon>Spermatophyta</taxon>
        <taxon>Magnoliopsida</taxon>
        <taxon>eudicotyledons</taxon>
        <taxon>Gunneridae</taxon>
        <taxon>Pentapetalae</taxon>
        <taxon>asterids</taxon>
        <taxon>campanulids</taxon>
        <taxon>Asterales</taxon>
        <taxon>Asteraceae</taxon>
        <taxon>Asteroideae</taxon>
        <taxon>Anthemideae</taxon>
        <taxon>Anthemidinae</taxon>
        <taxon>Tanacetum</taxon>
    </lineage>
</organism>
<evidence type="ECO:0000313" key="7">
    <source>
        <dbReference type="Proteomes" id="UP001151760"/>
    </source>
</evidence>
<name>A0ABQ5B9A7_9ASTR</name>
<evidence type="ECO:0000313" key="6">
    <source>
        <dbReference type="EMBL" id="GJT11405.1"/>
    </source>
</evidence>
<dbReference type="EMBL" id="BQNB010013066">
    <property type="protein sequence ID" value="GJT11405.1"/>
    <property type="molecule type" value="Genomic_DNA"/>
</dbReference>